<comment type="caution">
    <text evidence="1">The sequence shown here is derived from an EMBL/GenBank/DDBJ whole genome shotgun (WGS) entry which is preliminary data.</text>
</comment>
<accession>A0A2A5T607</accession>
<proteinExistence type="predicted"/>
<evidence type="ECO:0000313" key="2">
    <source>
        <dbReference type="Proteomes" id="UP000219020"/>
    </source>
</evidence>
<evidence type="ECO:0000313" key="1">
    <source>
        <dbReference type="EMBL" id="PCS23573.1"/>
    </source>
</evidence>
<dbReference type="Proteomes" id="UP000219020">
    <property type="component" value="Unassembled WGS sequence"/>
</dbReference>
<keyword evidence="2" id="KW-1185">Reference proteome</keyword>
<name>A0A2A5T607_9GAMM</name>
<dbReference type="RefSeq" id="WP_097355840.1">
    <property type="nucleotide sequence ID" value="NZ_CAWOZG010000001.1"/>
</dbReference>
<dbReference type="EMBL" id="NBYY01000009">
    <property type="protein sequence ID" value="PCS23573.1"/>
    <property type="molecule type" value="Genomic_DNA"/>
</dbReference>
<gene>
    <name evidence="1" type="ORF">BTN49_0542</name>
</gene>
<organism evidence="1 2">
    <name type="scientific">Candidatus Enterovibrio escicola</name>
    <dbReference type="NCBI Taxonomy" id="1927127"/>
    <lineage>
        <taxon>Bacteria</taxon>
        <taxon>Pseudomonadati</taxon>
        <taxon>Pseudomonadota</taxon>
        <taxon>Gammaproteobacteria</taxon>
        <taxon>Vibrionales</taxon>
        <taxon>Vibrionaceae</taxon>
        <taxon>Enterovibrio</taxon>
    </lineage>
</organism>
<sequence>MRYFHAKSLVDYKVEVNKIVADKGYDSTLFKKYVELKGGKSIVAKQNYGRDIDKSGIDLSLYKYRHLVENSFGKFDPIIQF</sequence>
<protein>
    <submittedName>
        <fullName evidence="1">Mobile element protein</fullName>
    </submittedName>
</protein>
<dbReference type="AlphaFoldDB" id="A0A2A5T607"/>
<reference evidence="2" key="1">
    <citation type="submission" date="2017-04" db="EMBL/GenBank/DDBJ databases">
        <title>Genome evolution of the luminous symbionts of deep sea anglerfish.</title>
        <authorList>
            <person name="Hendry T.A."/>
        </authorList>
    </citation>
    <scope>NUCLEOTIDE SEQUENCE [LARGE SCALE GENOMIC DNA]</scope>
</reference>